<proteinExistence type="predicted"/>
<organism evidence="1 2">
    <name type="scientific">Dethiosulfatarculus sandiegensis</name>
    <dbReference type="NCBI Taxonomy" id="1429043"/>
    <lineage>
        <taxon>Bacteria</taxon>
        <taxon>Pseudomonadati</taxon>
        <taxon>Thermodesulfobacteriota</taxon>
        <taxon>Desulfarculia</taxon>
        <taxon>Desulfarculales</taxon>
        <taxon>Desulfarculaceae</taxon>
        <taxon>Dethiosulfatarculus</taxon>
    </lineage>
</organism>
<keyword evidence="2" id="KW-1185">Reference proteome</keyword>
<name>A0A0D2JC31_9BACT</name>
<dbReference type="Proteomes" id="UP000032233">
    <property type="component" value="Unassembled WGS sequence"/>
</dbReference>
<evidence type="ECO:0000313" key="2">
    <source>
        <dbReference type="Proteomes" id="UP000032233"/>
    </source>
</evidence>
<protein>
    <submittedName>
        <fullName evidence="1">Uncharacterized protein</fullName>
    </submittedName>
</protein>
<sequence length="44" mass="4842">MWRIRIGDFVFSGPGEGSSKAIQAHLSGGMGRGMDFKKKRPSLF</sequence>
<evidence type="ECO:0000313" key="1">
    <source>
        <dbReference type="EMBL" id="KIX15704.1"/>
    </source>
</evidence>
<dbReference type="EMBL" id="AZAC01000002">
    <property type="protein sequence ID" value="KIX15704.1"/>
    <property type="molecule type" value="Genomic_DNA"/>
</dbReference>
<dbReference type="InParanoid" id="A0A0D2JC31"/>
<gene>
    <name evidence="1" type="ORF">X474_02465</name>
</gene>
<reference evidence="1 2" key="1">
    <citation type="submission" date="2013-11" db="EMBL/GenBank/DDBJ databases">
        <title>Metagenomic analysis of a methanogenic consortium involved in long chain n-alkane degradation.</title>
        <authorList>
            <person name="Davidova I.A."/>
            <person name="Callaghan A.V."/>
            <person name="Wawrik B."/>
            <person name="Pruitt S."/>
            <person name="Marks C."/>
            <person name="Duncan K.E."/>
            <person name="Suflita J.M."/>
        </authorList>
    </citation>
    <scope>NUCLEOTIDE SEQUENCE [LARGE SCALE GENOMIC DNA]</scope>
    <source>
        <strain evidence="1 2">SPR</strain>
    </source>
</reference>
<dbReference type="AlphaFoldDB" id="A0A0D2JC31"/>
<accession>A0A0D2JC31</accession>
<comment type="caution">
    <text evidence="1">The sequence shown here is derived from an EMBL/GenBank/DDBJ whole genome shotgun (WGS) entry which is preliminary data.</text>
</comment>
<dbReference type="STRING" id="1429043.X474_02465"/>